<feature type="repeat" description="WD" evidence="3">
    <location>
        <begin position="371"/>
        <end position="413"/>
    </location>
</feature>
<feature type="region of interest" description="Disordered" evidence="4">
    <location>
        <begin position="710"/>
        <end position="791"/>
    </location>
</feature>
<dbReference type="PANTHER" id="PTHR14221:SF0">
    <property type="entry name" value="WD REPEAT-CONTAINING PROTEIN 44"/>
    <property type="match status" value="1"/>
</dbReference>
<evidence type="ECO:0000256" key="1">
    <source>
        <dbReference type="ARBA" id="ARBA00022574"/>
    </source>
</evidence>
<feature type="compositionally biased region" description="Polar residues" evidence="4">
    <location>
        <begin position="44"/>
        <end position="64"/>
    </location>
</feature>
<keyword evidence="2" id="KW-0677">Repeat</keyword>
<feature type="region of interest" description="Disordered" evidence="4">
    <location>
        <begin position="127"/>
        <end position="201"/>
    </location>
</feature>
<dbReference type="PROSITE" id="PS50082">
    <property type="entry name" value="WD_REPEATS_2"/>
    <property type="match status" value="3"/>
</dbReference>
<reference evidence="5 6" key="1">
    <citation type="submission" date="2019-06" db="EMBL/GenBank/DDBJ databases">
        <title>Wine fermentation using esterase from Monascus purpureus.</title>
        <authorList>
            <person name="Geng C."/>
            <person name="Zhang Y."/>
        </authorList>
    </citation>
    <scope>NUCLEOTIDE SEQUENCE [LARGE SCALE GENOMIC DNA]</scope>
    <source>
        <strain evidence="5">HQ1</strain>
    </source>
</reference>
<evidence type="ECO:0000256" key="4">
    <source>
        <dbReference type="SAM" id="MobiDB-lite"/>
    </source>
</evidence>
<dbReference type="SMART" id="SM00320">
    <property type="entry name" value="WD40"/>
    <property type="match status" value="5"/>
</dbReference>
<dbReference type="FunFam" id="2.130.10.10:FF:000697">
    <property type="entry name" value="WD repeat protein, variant"/>
    <property type="match status" value="1"/>
</dbReference>
<keyword evidence="1 3" id="KW-0853">WD repeat</keyword>
<dbReference type="PANTHER" id="PTHR14221">
    <property type="entry name" value="WD REPEAT DOMAIN 44"/>
    <property type="match status" value="1"/>
</dbReference>
<sequence>MAEGSTGGTGGAIARSSTAPIITGNDNPSSDSAGRNSDSHGPATVQTASTSSKPGSLRTSQTFPLVSPSLPGHKSPSFQSSTPTALSFFEANADSSAIDPLSRHIIRRTNTEKSIPLRLLGKASYEAEARGTDDFSPTKLGSIRGDAASSQKSSKDKKKGGSFLSRIIPTRKRGHFSASDDDISEPDVNRMDTDSISQPIGFIPRFPRPPKYIKVRAHFKKEKTFNRVFVAQELDGADFPSSLPDNDGSTSTSTEIPGGHNAGRAIWALGFSKDGRYLAAAGQDKKVRVWAVISSPADRDAFEPEDYEGQDSRELPRFKAPVFASKPVQVYEGHTGCVLDLSWSKNNFLLSSSMDKTVRLWHVTRSECLCCFKHSDFVPSIQFHPRDDRFFLAGSLDTKLRLWSIPDKSVAFVATVPDMITSVAFTPDGRHSIAGCLNGLCNIYETDGLKLVGQLHIRSPRTRKAKGSKITGIDTITVPPNDPNGEIKVLITSNDSRVRLYNLRDRTLEAKFRGNENACSQIRASFSHSGKHVICGSEDRRAYIWPIDSFEKDTDKRAVEVLEAQSAMVTAAVMAPPSTKQILGFSEDPVYDICNPPPVTLVSNAHTGDQRNGESNALPDHAKLAQKSPSYLARSTHPGGDIIIIADYSGKIKVLRQDCAYHKRRFEALDTGSTISKRLLGRSNSARHSIASSNGKDSILKTPSERIISWRNSVARNERASMDSSRRGTRTRSPSPHMSRYSSPQRNSMGLPADYRSVFITSSPQSGRKSSMDSPRSSEEVSKPSSQPMVHRALQPPKEFASSANHDKDNPMWSPGDQSYLFWNKMAHDALVASSKKSPAFLSPNNGTVSAERTITASTLSSDYASSNGEADEGEVLTCNHCHDTNFRATKGRDGKQRLTCVNCRKATS</sequence>
<feature type="region of interest" description="Disordered" evidence="4">
    <location>
        <begin position="1"/>
        <end position="82"/>
    </location>
</feature>
<feature type="compositionally biased region" description="Basic and acidic residues" evidence="4">
    <location>
        <begin position="716"/>
        <end position="726"/>
    </location>
</feature>
<dbReference type="InterPro" id="IPR036322">
    <property type="entry name" value="WD40_repeat_dom_sf"/>
</dbReference>
<feature type="repeat" description="WD" evidence="3">
    <location>
        <begin position="266"/>
        <end position="290"/>
    </location>
</feature>
<dbReference type="InterPro" id="IPR001680">
    <property type="entry name" value="WD40_rpt"/>
</dbReference>
<gene>
    <name evidence="5" type="primary">WDR44</name>
    <name evidence="5" type="ORF">MPDQ_000011</name>
</gene>
<feature type="compositionally biased region" description="Polar residues" evidence="4">
    <location>
        <begin position="759"/>
        <end position="775"/>
    </location>
</feature>
<evidence type="ECO:0000313" key="6">
    <source>
        <dbReference type="Proteomes" id="UP000319663"/>
    </source>
</evidence>
<proteinExistence type="predicted"/>
<dbReference type="Pfam" id="PF00400">
    <property type="entry name" value="WD40"/>
    <property type="match status" value="4"/>
</dbReference>
<dbReference type="STRING" id="5098.A0A507R6N9"/>
<dbReference type="SUPFAM" id="SSF50978">
    <property type="entry name" value="WD40 repeat-like"/>
    <property type="match status" value="1"/>
</dbReference>
<keyword evidence="6" id="KW-1185">Reference proteome</keyword>
<evidence type="ECO:0000256" key="2">
    <source>
        <dbReference type="ARBA" id="ARBA00022737"/>
    </source>
</evidence>
<comment type="caution">
    <text evidence="5">The sequence shown here is derived from an EMBL/GenBank/DDBJ whole genome shotgun (WGS) entry which is preliminary data.</text>
</comment>
<dbReference type="AlphaFoldDB" id="A0A507R6N9"/>
<organism evidence="5 6">
    <name type="scientific">Monascus purpureus</name>
    <name type="common">Red mold</name>
    <name type="synonym">Monascus anka</name>
    <dbReference type="NCBI Taxonomy" id="5098"/>
    <lineage>
        <taxon>Eukaryota</taxon>
        <taxon>Fungi</taxon>
        <taxon>Dikarya</taxon>
        <taxon>Ascomycota</taxon>
        <taxon>Pezizomycotina</taxon>
        <taxon>Eurotiomycetes</taxon>
        <taxon>Eurotiomycetidae</taxon>
        <taxon>Eurotiales</taxon>
        <taxon>Aspergillaceae</taxon>
        <taxon>Monascus</taxon>
    </lineage>
</organism>
<dbReference type="Gene3D" id="2.130.10.10">
    <property type="entry name" value="YVTN repeat-like/Quinoprotein amine dehydrogenase"/>
    <property type="match status" value="1"/>
</dbReference>
<dbReference type="EMBL" id="VIFY01000001">
    <property type="protein sequence ID" value="TQB77471.1"/>
    <property type="molecule type" value="Genomic_DNA"/>
</dbReference>
<dbReference type="InterPro" id="IPR040324">
    <property type="entry name" value="WDR44/Dgr2"/>
</dbReference>
<feature type="compositionally biased region" description="Polar residues" evidence="4">
    <location>
        <begin position="15"/>
        <end position="36"/>
    </location>
</feature>
<evidence type="ECO:0000256" key="3">
    <source>
        <dbReference type="PROSITE-ProRule" id="PRU00221"/>
    </source>
</evidence>
<dbReference type="InterPro" id="IPR015943">
    <property type="entry name" value="WD40/YVTN_repeat-like_dom_sf"/>
</dbReference>
<name>A0A507R6N9_MONPU</name>
<feature type="repeat" description="WD" evidence="3">
    <location>
        <begin position="331"/>
        <end position="371"/>
    </location>
</feature>
<dbReference type="Proteomes" id="UP000319663">
    <property type="component" value="Unassembled WGS sequence"/>
</dbReference>
<protein>
    <submittedName>
        <fullName evidence="5">WD repeat-containing protein 44</fullName>
    </submittedName>
</protein>
<feature type="compositionally biased region" description="Gly residues" evidence="4">
    <location>
        <begin position="1"/>
        <end position="11"/>
    </location>
</feature>
<accession>A0A507R6N9</accession>
<evidence type="ECO:0000313" key="5">
    <source>
        <dbReference type="EMBL" id="TQB77471.1"/>
    </source>
</evidence>
<dbReference type="PROSITE" id="PS50294">
    <property type="entry name" value="WD_REPEATS_REGION"/>
    <property type="match status" value="1"/>
</dbReference>